<keyword evidence="2" id="KW-1133">Transmembrane helix</keyword>
<feature type="region of interest" description="Disordered" evidence="1">
    <location>
        <begin position="72"/>
        <end position="91"/>
    </location>
</feature>
<keyword evidence="4" id="KW-1185">Reference proteome</keyword>
<accession>A0ABN9RD64</accession>
<keyword evidence="2" id="KW-0812">Transmembrane</keyword>
<keyword evidence="2" id="KW-0472">Membrane</keyword>
<proteinExistence type="predicted"/>
<feature type="transmembrane region" description="Helical" evidence="2">
    <location>
        <begin position="698"/>
        <end position="718"/>
    </location>
</feature>
<name>A0ABN9RD64_9DINO</name>
<evidence type="ECO:0000256" key="1">
    <source>
        <dbReference type="SAM" id="MobiDB-lite"/>
    </source>
</evidence>
<feature type="transmembrane region" description="Helical" evidence="2">
    <location>
        <begin position="291"/>
        <end position="308"/>
    </location>
</feature>
<gene>
    <name evidence="3" type="ORF">PCOR1329_LOCUS19274</name>
</gene>
<evidence type="ECO:0000313" key="3">
    <source>
        <dbReference type="EMBL" id="CAK0816244.1"/>
    </source>
</evidence>
<feature type="compositionally biased region" description="Polar residues" evidence="1">
    <location>
        <begin position="72"/>
        <end position="86"/>
    </location>
</feature>
<reference evidence="3" key="1">
    <citation type="submission" date="2023-10" db="EMBL/GenBank/DDBJ databases">
        <authorList>
            <person name="Chen Y."/>
            <person name="Shah S."/>
            <person name="Dougan E. K."/>
            <person name="Thang M."/>
            <person name="Chan C."/>
        </authorList>
    </citation>
    <scope>NUCLEOTIDE SEQUENCE [LARGE SCALE GENOMIC DNA]</scope>
</reference>
<sequence>MGYSTGDDMKFPWDGPHNPHRNPCWLSGFSFELCCRNHEGRVIPPGNLQCWEGKYSWTVCCEGEAELRESEPISQSCPSNGSSTQRARSKGSACESSPRVLESRFVDAEVVVETNLRCLRAFQEDYVSYMRHSSPSVVLTSTERLGDPQGCFSFGFRYFWVVTNQMHIGFCVPQACDLNKHILALDTLVVVWMMSLEDRRIGCFKQMRDMGMLQRFPNTYVRRPTDQEQIVLRGCERPWRHYFPTRDTADLVSFLRENDQEIRDRLADLHELKVTEYKDEISWQPHQLPEFLILWVGIPVLCTACLLLRRLSLSLWRNTVGCRATLTSAPRARAGCGLAVLGDVAQKWVLRPFSLQEAWNAFIAPGSDMNLGVCRLRVCMCLAVIFLHTAEAFQWECSDAWGPFLERGHWWIYGLAHCLHRVNTLFTALSSCLMLESIHRDKPSTRAGGKYQHQPRFEAVTEALTAFVRQALLRWSRQTPLMLFYCWCVIRVVGYPGTVPFRPMSTTGVWYDHRPKVCGRSYRWLSSSFFVHSLHSGKFHAESVCHNTAIFEAEFQVTMCCAALVLAGNLLHKFGYTMSGSKTSFWWAQLTVLIGMLCCQCAEVMRFNTSSERVRWSEDPALERSARTLPYWSADLLCVPLLILMFDMLRPPPGFAPQRAVLSWRSVLFTPSCVWASVAGALVLIIDFSVFVVGKYPLFAEYSLHVGGGYCSGFFVVLSKVGSYVNSALRDRYLFGEAVLLDFALDFPATFGLWHLIRNLLETDRIRNGVNVFQSADSDGDGGVKHDSRGRRRASRHPRSMPAENIKTITFWRTCVAV</sequence>
<comment type="caution">
    <text evidence="3">The sequence shown here is derived from an EMBL/GenBank/DDBJ whole genome shotgun (WGS) entry which is preliminary data.</text>
</comment>
<organism evidence="3 4">
    <name type="scientific">Prorocentrum cordatum</name>
    <dbReference type="NCBI Taxonomy" id="2364126"/>
    <lineage>
        <taxon>Eukaryota</taxon>
        <taxon>Sar</taxon>
        <taxon>Alveolata</taxon>
        <taxon>Dinophyceae</taxon>
        <taxon>Prorocentrales</taxon>
        <taxon>Prorocentraceae</taxon>
        <taxon>Prorocentrum</taxon>
    </lineage>
</organism>
<protein>
    <submittedName>
        <fullName evidence="3">Uncharacterized protein</fullName>
    </submittedName>
</protein>
<feature type="region of interest" description="Disordered" evidence="1">
    <location>
        <begin position="777"/>
        <end position="799"/>
    </location>
</feature>
<feature type="transmembrane region" description="Helical" evidence="2">
    <location>
        <begin position="666"/>
        <end position="686"/>
    </location>
</feature>
<dbReference type="Proteomes" id="UP001189429">
    <property type="component" value="Unassembled WGS sequence"/>
</dbReference>
<feature type="compositionally biased region" description="Basic residues" evidence="1">
    <location>
        <begin position="788"/>
        <end position="799"/>
    </location>
</feature>
<evidence type="ECO:0000256" key="2">
    <source>
        <dbReference type="SAM" id="Phobius"/>
    </source>
</evidence>
<dbReference type="EMBL" id="CAUYUJ010006140">
    <property type="protein sequence ID" value="CAK0816244.1"/>
    <property type="molecule type" value="Genomic_DNA"/>
</dbReference>
<evidence type="ECO:0000313" key="4">
    <source>
        <dbReference type="Proteomes" id="UP001189429"/>
    </source>
</evidence>